<evidence type="ECO:0000256" key="5">
    <source>
        <dbReference type="ARBA" id="ARBA00022679"/>
    </source>
</evidence>
<dbReference type="InterPro" id="IPR037674">
    <property type="entry name" value="PIG-G_N"/>
</dbReference>
<feature type="transmembrane region" description="Helical" evidence="11">
    <location>
        <begin position="504"/>
        <end position="524"/>
    </location>
</feature>
<dbReference type="GO" id="GO:0005789">
    <property type="term" value="C:endoplasmic reticulum membrane"/>
    <property type="evidence" value="ECO:0007669"/>
    <property type="project" value="UniProtKB-SubCell"/>
</dbReference>
<keyword evidence="5 13" id="KW-0808">Transferase</keyword>
<dbReference type="GO" id="GO:0006506">
    <property type="term" value="P:GPI anchor biosynthetic process"/>
    <property type="evidence" value="ECO:0007669"/>
    <property type="project" value="UniProtKB-UniPathway"/>
</dbReference>
<dbReference type="CDD" id="cd16024">
    <property type="entry name" value="GPI_EPT_2"/>
    <property type="match status" value="1"/>
</dbReference>
<dbReference type="SUPFAM" id="SSF53649">
    <property type="entry name" value="Alkaline phosphatase-like"/>
    <property type="match status" value="1"/>
</dbReference>
<keyword evidence="9 11" id="KW-0472">Membrane</keyword>
<dbReference type="AlphaFoldDB" id="A0A6A4VXK0"/>
<feature type="transmembrane region" description="Helical" evidence="11">
    <location>
        <begin position="707"/>
        <end position="731"/>
    </location>
</feature>
<feature type="domain" description="GPI ethanolamine phosphate transferase 2 C-terminal" evidence="12">
    <location>
        <begin position="421"/>
        <end position="496"/>
    </location>
</feature>
<keyword evidence="6 11" id="KW-0812">Transmembrane</keyword>
<evidence type="ECO:0000256" key="10">
    <source>
        <dbReference type="ARBA" id="ARBA00023180"/>
    </source>
</evidence>
<feature type="transmembrane region" description="Helical" evidence="11">
    <location>
        <begin position="530"/>
        <end position="547"/>
    </location>
</feature>
<dbReference type="PANTHER" id="PTHR23072">
    <property type="entry name" value="PHOSPHATIDYLINOSITOL GLYCAN-RELATED"/>
    <property type="match status" value="1"/>
</dbReference>
<feature type="transmembrane region" description="Helical" evidence="11">
    <location>
        <begin position="559"/>
        <end position="579"/>
    </location>
</feature>
<organism evidence="13 14">
    <name type="scientific">Amphibalanus amphitrite</name>
    <name type="common">Striped barnacle</name>
    <name type="synonym">Balanus amphitrite</name>
    <dbReference type="NCBI Taxonomy" id="1232801"/>
    <lineage>
        <taxon>Eukaryota</taxon>
        <taxon>Metazoa</taxon>
        <taxon>Ecdysozoa</taxon>
        <taxon>Arthropoda</taxon>
        <taxon>Crustacea</taxon>
        <taxon>Multicrustacea</taxon>
        <taxon>Cirripedia</taxon>
        <taxon>Thoracica</taxon>
        <taxon>Thoracicalcarea</taxon>
        <taxon>Balanomorpha</taxon>
        <taxon>Balanoidea</taxon>
        <taxon>Balanidae</taxon>
        <taxon>Amphibalaninae</taxon>
        <taxon>Amphibalanus</taxon>
    </lineage>
</organism>
<dbReference type="InterPro" id="IPR017850">
    <property type="entry name" value="Alkaline_phosphatase_core_sf"/>
</dbReference>
<comment type="subcellular location">
    <subcellularLocation>
        <location evidence="1">Endoplasmic reticulum membrane</location>
        <topology evidence="1">Multi-pass membrane protein</topology>
    </subcellularLocation>
</comment>
<dbReference type="InterPro" id="IPR039527">
    <property type="entry name" value="PIGG/GPI7"/>
</dbReference>
<reference evidence="13 14" key="1">
    <citation type="submission" date="2019-07" db="EMBL/GenBank/DDBJ databases">
        <title>Draft genome assembly of a fouling barnacle, Amphibalanus amphitrite (Darwin, 1854): The first reference genome for Thecostraca.</title>
        <authorList>
            <person name="Kim W."/>
        </authorList>
    </citation>
    <scope>NUCLEOTIDE SEQUENCE [LARGE SCALE GENOMIC DNA]</scope>
    <source>
        <strain evidence="13">SNU_AA5</strain>
        <tissue evidence="13">Soma without cirri and trophi</tissue>
    </source>
</reference>
<feature type="transmembrane region" description="Helical" evidence="11">
    <location>
        <begin position="308"/>
        <end position="327"/>
    </location>
</feature>
<evidence type="ECO:0000256" key="3">
    <source>
        <dbReference type="ARBA" id="ARBA00005315"/>
    </source>
</evidence>
<keyword evidence="7" id="KW-0256">Endoplasmic reticulum</keyword>
<dbReference type="InterPro" id="IPR045687">
    <property type="entry name" value="PIGG/GPI7_C"/>
</dbReference>
<feature type="transmembrane region" description="Helical" evidence="11">
    <location>
        <begin position="334"/>
        <end position="356"/>
    </location>
</feature>
<dbReference type="Pfam" id="PF01663">
    <property type="entry name" value="Phosphodiest"/>
    <property type="match status" value="1"/>
</dbReference>
<evidence type="ECO:0000256" key="2">
    <source>
        <dbReference type="ARBA" id="ARBA00004687"/>
    </source>
</evidence>
<dbReference type="Gene3D" id="3.40.720.10">
    <property type="entry name" value="Alkaline Phosphatase, subunit A"/>
    <property type="match status" value="1"/>
</dbReference>
<evidence type="ECO:0000313" key="13">
    <source>
        <dbReference type="EMBL" id="KAF0296324.1"/>
    </source>
</evidence>
<keyword evidence="8 11" id="KW-1133">Transmembrane helix</keyword>
<dbReference type="Proteomes" id="UP000440578">
    <property type="component" value="Unassembled WGS sequence"/>
</dbReference>
<protein>
    <submittedName>
        <fullName evidence="13">GPI ethanolamine phosphate transferase 2</fullName>
    </submittedName>
</protein>
<feature type="transmembrane region" description="Helical" evidence="11">
    <location>
        <begin position="743"/>
        <end position="764"/>
    </location>
</feature>
<evidence type="ECO:0000256" key="4">
    <source>
        <dbReference type="ARBA" id="ARBA00022502"/>
    </source>
</evidence>
<evidence type="ECO:0000259" key="12">
    <source>
        <dbReference type="Pfam" id="PF19316"/>
    </source>
</evidence>
<evidence type="ECO:0000256" key="8">
    <source>
        <dbReference type="ARBA" id="ARBA00022989"/>
    </source>
</evidence>
<comment type="caution">
    <text evidence="13">The sequence shown here is derived from an EMBL/GenBank/DDBJ whole genome shotgun (WGS) entry which is preliminary data.</text>
</comment>
<gene>
    <name evidence="13" type="primary">PIGG</name>
    <name evidence="13" type="ORF">FJT64_006253</name>
</gene>
<comment type="pathway">
    <text evidence="2">Glycolipid biosynthesis; glycosylphosphatidylinositol-anchor biosynthesis.</text>
</comment>
<name>A0A6A4VXK0_AMPAM</name>
<accession>A0A6A4VXK0</accession>
<evidence type="ECO:0000256" key="11">
    <source>
        <dbReference type="SAM" id="Phobius"/>
    </source>
</evidence>
<comment type="similarity">
    <text evidence="3">Belongs to the PIGG/PIGN/PIGO family. PIGG subfamily.</text>
</comment>
<feature type="transmembrane region" description="Helical" evidence="11">
    <location>
        <begin position="673"/>
        <end position="695"/>
    </location>
</feature>
<evidence type="ECO:0000256" key="1">
    <source>
        <dbReference type="ARBA" id="ARBA00004477"/>
    </source>
</evidence>
<evidence type="ECO:0000313" key="14">
    <source>
        <dbReference type="Proteomes" id="UP000440578"/>
    </source>
</evidence>
<evidence type="ECO:0000256" key="7">
    <source>
        <dbReference type="ARBA" id="ARBA00022824"/>
    </source>
</evidence>
<sequence length="766" mass="80714">MDMPALTTGTVPEFLDVLRNYDSGALSQDSLVQSLHAAGRRLVFYGDDTWLRLFPESFVRQEGTHSFFVNDYTEVDNNVTGHLSAELARDDWDVLILHYLGLDHIGHLAGPNSPLIGQKLSEMSDVMETLYRGIGRFAKRGPPPVLVVCGDHGMSEAGSHGGSSAPETQVALHFVSPLYAGQRQAEPGRRVRQLDLAPTLAALLGVPVPAESVGRVLEDAVLPLGRRRLAAALINTGRQLLRLSGNLPHAAASADVEAEILSRAEQLLSSEPGQDPEEAAERAAAAASGAVQRLQAKLLAGAAQHDPAAMVLGALLLVLTLVASCAAPGPVSAAALAAAVLGCAAALLLLCGLLPGGRLCAADGAAPALLLVGAGSLGVAHLCSAAGRLSRRHRLHDMWPHLSPLDWLLCGGCGLHLLSLGATSFIEEEHQTWYFFTTTLWLLLLWSELRRRPGAPRSAGRRGWLCAAQLLSCGLLRRWNQTGDKWLHLPDIGDWLTAEGHRPWLAAVWAAGLLPLAVLLSVSGGGGGSGAGWAAAGALCLLLRGLADERLLGVARLPAAAGLWAAQAVYLLVLSGALWPSAGGRVARLRRSWLLLGALLVRPHNLAAWAGCALQSGALLAWLDTLPAPAPLTAALTAHWTGMAAFFYMGNSNSLSSVDISAGYVGLTGHNSAVAVLLTASHTYAGPALGLLTALQYGEKHRCFRAVLHALVTVRGLVLLVYCCLSAAFLHHIFVWTVFSPKLLYEAAWTAVVAAVAAVTSMAVRR</sequence>
<feature type="domain" description="GPI ethanolamine phosphate transferase 2 C-terminal" evidence="12">
    <location>
        <begin position="630"/>
        <end position="757"/>
    </location>
</feature>
<dbReference type="Pfam" id="PF19316">
    <property type="entry name" value="PIGO_PIGG"/>
    <property type="match status" value="2"/>
</dbReference>
<keyword evidence="4" id="KW-0337">GPI-anchor biosynthesis</keyword>
<dbReference type="EMBL" id="VIIS01001573">
    <property type="protein sequence ID" value="KAF0296324.1"/>
    <property type="molecule type" value="Genomic_DNA"/>
</dbReference>
<dbReference type="InterPro" id="IPR002591">
    <property type="entry name" value="Phosphodiest/P_Trfase"/>
</dbReference>
<evidence type="ECO:0000256" key="6">
    <source>
        <dbReference type="ARBA" id="ARBA00022692"/>
    </source>
</evidence>
<proteinExistence type="inferred from homology"/>
<feature type="transmembrane region" description="Helical" evidence="11">
    <location>
        <begin position="368"/>
        <end position="386"/>
    </location>
</feature>
<dbReference type="PANTHER" id="PTHR23072:SF0">
    <property type="entry name" value="GPI ETHANOLAMINE PHOSPHATE TRANSFERASE 2"/>
    <property type="match status" value="1"/>
</dbReference>
<keyword evidence="10" id="KW-0325">Glycoprotein</keyword>
<dbReference type="OrthoDB" id="272139at2759"/>
<dbReference type="GO" id="GO:0051267">
    <property type="term" value="F:CP2 mannose-ethanolamine phosphotransferase activity"/>
    <property type="evidence" value="ECO:0007669"/>
    <property type="project" value="TreeGrafter"/>
</dbReference>
<keyword evidence="14" id="KW-1185">Reference proteome</keyword>
<evidence type="ECO:0000256" key="9">
    <source>
        <dbReference type="ARBA" id="ARBA00023136"/>
    </source>
</evidence>
<dbReference type="UniPathway" id="UPA00196"/>